<dbReference type="EMBL" id="JARBHB010000001">
    <property type="protein sequence ID" value="KAJ8894836.1"/>
    <property type="molecule type" value="Genomic_DNA"/>
</dbReference>
<evidence type="ECO:0000313" key="4">
    <source>
        <dbReference type="Proteomes" id="UP001159363"/>
    </source>
</evidence>
<dbReference type="Proteomes" id="UP001159363">
    <property type="component" value="Chromosome 1"/>
</dbReference>
<dbReference type="SUPFAM" id="SSF56672">
    <property type="entry name" value="DNA/RNA polymerases"/>
    <property type="match status" value="1"/>
</dbReference>
<name>A0ABQ9IDU9_9NEOP</name>
<feature type="domain" description="Reverse transcriptase/retrotransposon-derived protein RNase H-like" evidence="2">
    <location>
        <begin position="9"/>
        <end position="56"/>
    </location>
</feature>
<dbReference type="InterPro" id="IPR041577">
    <property type="entry name" value="RT_RNaseH_2"/>
</dbReference>
<gene>
    <name evidence="3" type="ORF">PR048_000143</name>
</gene>
<dbReference type="PANTHER" id="PTHR37984">
    <property type="entry name" value="PROTEIN CBG26694"/>
    <property type="match status" value="1"/>
</dbReference>
<dbReference type="Pfam" id="PF17919">
    <property type="entry name" value="RT_RNaseH_2"/>
    <property type="match status" value="1"/>
</dbReference>
<keyword evidence="4" id="KW-1185">Reference proteome</keyword>
<proteinExistence type="predicted"/>
<dbReference type="InterPro" id="IPR050951">
    <property type="entry name" value="Retrovirus_Pol_polyprotein"/>
</dbReference>
<keyword evidence="1" id="KW-0511">Multifunctional enzyme</keyword>
<dbReference type="InterPro" id="IPR043502">
    <property type="entry name" value="DNA/RNA_pol_sf"/>
</dbReference>
<sequence length="137" mass="15478">MFHGSGRLECELAFNKSKTVLSEKAMVVVFDPTKEIVLHIDSSGYEVAAVLSHVIDEIEGIFGVKKFHKYLYGLPFTIVISDVLVLRSKTLPHMASSRILRWAVIFCIQLFNCLQEGKAYSPCRCNITFAHYCSSWS</sequence>
<organism evidence="3 4">
    <name type="scientific">Dryococelus australis</name>
    <dbReference type="NCBI Taxonomy" id="614101"/>
    <lineage>
        <taxon>Eukaryota</taxon>
        <taxon>Metazoa</taxon>
        <taxon>Ecdysozoa</taxon>
        <taxon>Arthropoda</taxon>
        <taxon>Hexapoda</taxon>
        <taxon>Insecta</taxon>
        <taxon>Pterygota</taxon>
        <taxon>Neoptera</taxon>
        <taxon>Polyneoptera</taxon>
        <taxon>Phasmatodea</taxon>
        <taxon>Verophasmatodea</taxon>
        <taxon>Anareolatae</taxon>
        <taxon>Phasmatidae</taxon>
        <taxon>Eurycanthinae</taxon>
        <taxon>Dryococelus</taxon>
    </lineage>
</organism>
<protein>
    <recommendedName>
        <fullName evidence="2">Reverse transcriptase/retrotransposon-derived protein RNase H-like domain-containing protein</fullName>
    </recommendedName>
</protein>
<comment type="caution">
    <text evidence="3">The sequence shown here is derived from an EMBL/GenBank/DDBJ whole genome shotgun (WGS) entry which is preliminary data.</text>
</comment>
<dbReference type="PANTHER" id="PTHR37984:SF5">
    <property type="entry name" value="PROTEIN NYNRIN-LIKE"/>
    <property type="match status" value="1"/>
</dbReference>
<accession>A0ABQ9IDU9</accession>
<reference evidence="3 4" key="1">
    <citation type="submission" date="2023-02" db="EMBL/GenBank/DDBJ databases">
        <title>LHISI_Scaffold_Assembly.</title>
        <authorList>
            <person name="Stuart O.P."/>
            <person name="Cleave R."/>
            <person name="Magrath M.J.L."/>
            <person name="Mikheyev A.S."/>
        </authorList>
    </citation>
    <scope>NUCLEOTIDE SEQUENCE [LARGE SCALE GENOMIC DNA]</scope>
    <source>
        <strain evidence="3">Daus_M_001</strain>
        <tissue evidence="3">Leg muscle</tissue>
    </source>
</reference>
<evidence type="ECO:0000313" key="3">
    <source>
        <dbReference type="EMBL" id="KAJ8894836.1"/>
    </source>
</evidence>
<evidence type="ECO:0000256" key="1">
    <source>
        <dbReference type="ARBA" id="ARBA00023268"/>
    </source>
</evidence>
<evidence type="ECO:0000259" key="2">
    <source>
        <dbReference type="Pfam" id="PF17919"/>
    </source>
</evidence>